<dbReference type="HOGENOM" id="CLU_676037_0_0_0"/>
<dbReference type="PANTHER" id="PTHR43794">
    <property type="entry name" value="AMINOHYDROLASE SSNA-RELATED"/>
    <property type="match status" value="1"/>
</dbReference>
<dbReference type="STRING" id="926567.TheveDRAFT_1230"/>
<evidence type="ECO:0000256" key="1">
    <source>
        <dbReference type="ARBA" id="ARBA00022801"/>
    </source>
</evidence>
<evidence type="ECO:0000313" key="3">
    <source>
        <dbReference type="EMBL" id="EHM10352.1"/>
    </source>
</evidence>
<dbReference type="Proteomes" id="UP000005730">
    <property type="component" value="Chromosome"/>
</dbReference>
<protein>
    <submittedName>
        <fullName evidence="3">Cytosine deaminase-like metal-dependent hydrolase</fullName>
    </submittedName>
</protein>
<evidence type="ECO:0000259" key="2">
    <source>
        <dbReference type="Pfam" id="PF01979"/>
    </source>
</evidence>
<dbReference type="Pfam" id="PF01979">
    <property type="entry name" value="Amidohydro_1"/>
    <property type="match status" value="1"/>
</dbReference>
<dbReference type="RefSeq" id="WP_006583846.1">
    <property type="nucleotide sequence ID" value="NZ_CM001377.1"/>
</dbReference>
<accession>H0UN67</accession>
<sequence length="407" mass="45254">MGSDVLIRIDGRPVAAVKGGFLVDPLEVPLGDSTVERIEDYQGGFSVMPGDFNGHSHPEQSVYAEMVEEGWDLPTWCRRTIYAHSVHMTPELVYLSCCRAFGRMLLNGITSVAVSFYCHNRMGNALDREVIKAALDSGIRILFGRMNYDLVSKEAYPEKRASQESYFEGPYYENHLISLMEEFNGLAEVQVAPSLHSFHANTLGAVARVLELASELGSPLQFHLSEDKGDVDLCLDLYGERPVFVLARLLERTGPVRLLLSDCIWLSQEEKDLLAQMGASVVLNLRMNHRMGVGLPDVRGLLERGIPVYLGTDGEASNYGLSIQEEREFALEQFGVSVPIVPFDMRCGNVGSMELGSLGDLKVLNEGRVWDVFVGGRKVVSRGTLLTMDLNAVEERIRYITSDWNVL</sequence>
<dbReference type="InterPro" id="IPR011059">
    <property type="entry name" value="Metal-dep_hydrolase_composite"/>
</dbReference>
<dbReference type="InterPro" id="IPR032466">
    <property type="entry name" value="Metal_Hydrolase"/>
</dbReference>
<feature type="domain" description="Amidohydrolase-related" evidence="2">
    <location>
        <begin position="47"/>
        <end position="333"/>
    </location>
</feature>
<keyword evidence="4" id="KW-1185">Reference proteome</keyword>
<dbReference type="InterPro" id="IPR050287">
    <property type="entry name" value="MTA/SAH_deaminase"/>
</dbReference>
<reference evidence="3 4" key="1">
    <citation type="submission" date="2011-10" db="EMBL/GenBank/DDBJ databases">
        <title>The Noncontiguous Finished genome of Thermanaerovibrio velox DSM 12556.</title>
        <authorList>
            <consortium name="US DOE Joint Genome Institute (JGI-PGF)"/>
            <person name="Lucas S."/>
            <person name="Copeland A."/>
            <person name="Lapidus A."/>
            <person name="Glavina del Rio T."/>
            <person name="Dalin E."/>
            <person name="Tice H."/>
            <person name="Bruce D."/>
            <person name="Goodwin L."/>
            <person name="Pitluck S."/>
            <person name="Peters L."/>
            <person name="Mikhailova N."/>
            <person name="Teshima H."/>
            <person name="Kyrpides N."/>
            <person name="Mavromatis K."/>
            <person name="Ivanova N."/>
            <person name="Markowitz V."/>
            <person name="Cheng J.-F."/>
            <person name="Hugenholtz P."/>
            <person name="Woyke T."/>
            <person name="Wu D."/>
            <person name="Spring S."/>
            <person name="Brambilla E.-M."/>
            <person name="Klenk H.-P."/>
            <person name="Eisen J.A."/>
        </authorList>
    </citation>
    <scope>NUCLEOTIDE SEQUENCE [LARGE SCALE GENOMIC DNA]</scope>
    <source>
        <strain evidence="3 4">DSM 12556</strain>
    </source>
</reference>
<dbReference type="EMBL" id="CM001377">
    <property type="protein sequence ID" value="EHM10352.1"/>
    <property type="molecule type" value="Genomic_DNA"/>
</dbReference>
<dbReference type="AlphaFoldDB" id="H0UN67"/>
<dbReference type="InterPro" id="IPR006680">
    <property type="entry name" value="Amidohydro-rel"/>
</dbReference>
<dbReference type="eggNOG" id="COG0402">
    <property type="taxonomic scope" value="Bacteria"/>
</dbReference>
<proteinExistence type="predicted"/>
<dbReference type="SUPFAM" id="SSF51556">
    <property type="entry name" value="Metallo-dependent hydrolases"/>
    <property type="match status" value="1"/>
</dbReference>
<evidence type="ECO:0000313" key="4">
    <source>
        <dbReference type="Proteomes" id="UP000005730"/>
    </source>
</evidence>
<dbReference type="Gene3D" id="3.20.20.140">
    <property type="entry name" value="Metal-dependent hydrolases"/>
    <property type="match status" value="1"/>
</dbReference>
<dbReference type="GO" id="GO:0016810">
    <property type="term" value="F:hydrolase activity, acting on carbon-nitrogen (but not peptide) bonds"/>
    <property type="evidence" value="ECO:0007669"/>
    <property type="project" value="InterPro"/>
</dbReference>
<name>H0UN67_9BACT</name>
<dbReference type="SUPFAM" id="SSF51338">
    <property type="entry name" value="Composite domain of metallo-dependent hydrolases"/>
    <property type="match status" value="1"/>
</dbReference>
<dbReference type="PANTHER" id="PTHR43794:SF11">
    <property type="entry name" value="AMIDOHYDROLASE-RELATED DOMAIN-CONTAINING PROTEIN"/>
    <property type="match status" value="1"/>
</dbReference>
<organism evidence="3 4">
    <name type="scientific">Thermanaerovibrio velox DSM 12556</name>
    <dbReference type="NCBI Taxonomy" id="926567"/>
    <lineage>
        <taxon>Bacteria</taxon>
        <taxon>Thermotogati</taxon>
        <taxon>Synergistota</taxon>
        <taxon>Synergistia</taxon>
        <taxon>Synergistales</taxon>
        <taxon>Synergistaceae</taxon>
        <taxon>Thermanaerovibrio</taxon>
    </lineage>
</organism>
<keyword evidence="1 3" id="KW-0378">Hydrolase</keyword>
<gene>
    <name evidence="3" type="ORF">TheveDRAFT_1230</name>
</gene>